<dbReference type="Proteomes" id="UP000887579">
    <property type="component" value="Unplaced"/>
</dbReference>
<sequence length="447" mass="50646">MGSNRPPVSSIELEDISAERRQRSVEPKRSRSHRHDDEEKELKYGAAHVIRLFVPVSLCMALVIFTMNTIGYFSRDDGVYLVYTPFHKKTDNTAEKIAMSFGNAFIVLGVVVVMTSILIGLYYFRFYKVIHGWLLLSTVMLLSMFTTIYLQQVFETYNIAADYITYCFFLWNFAVLGMICIHWKGPLYLQQIYLITVSALMALILIKYMPDWTVWTVLGLISVWDLIAVLCPHGPLRMLVEISQQRNEPIFPALIYSSTILYPYVIFGTVDSQVQDSDAPLLPSMNSSDASSMVGPSSLRSETAVRFAPKKKKQDQEKKSTKQRTRKPSNDQSLTSQRRDQSTSSNQAVEIVEDIVEDQGIKLGLGDFIFYSVLVGKASVYGDWNTTIACYVAILVGLAFTLMLLAVFRKALPALPISIFAGMVFYFSSREFITPFMNELTIKQIVP</sequence>
<evidence type="ECO:0000313" key="2">
    <source>
        <dbReference type="WBParaSite" id="ES5_v2.g25245.t1"/>
    </source>
</evidence>
<protein>
    <submittedName>
        <fullName evidence="2">Presenilin</fullName>
    </submittedName>
</protein>
<reference evidence="2" key="1">
    <citation type="submission" date="2022-11" db="UniProtKB">
        <authorList>
            <consortium name="WormBaseParasite"/>
        </authorList>
    </citation>
    <scope>IDENTIFICATION</scope>
</reference>
<accession>A0AC34G6G6</accession>
<evidence type="ECO:0000313" key="1">
    <source>
        <dbReference type="Proteomes" id="UP000887579"/>
    </source>
</evidence>
<name>A0AC34G6G6_9BILA</name>
<organism evidence="1 2">
    <name type="scientific">Panagrolaimus sp. ES5</name>
    <dbReference type="NCBI Taxonomy" id="591445"/>
    <lineage>
        <taxon>Eukaryota</taxon>
        <taxon>Metazoa</taxon>
        <taxon>Ecdysozoa</taxon>
        <taxon>Nematoda</taxon>
        <taxon>Chromadorea</taxon>
        <taxon>Rhabditida</taxon>
        <taxon>Tylenchina</taxon>
        <taxon>Panagrolaimomorpha</taxon>
        <taxon>Panagrolaimoidea</taxon>
        <taxon>Panagrolaimidae</taxon>
        <taxon>Panagrolaimus</taxon>
    </lineage>
</organism>
<proteinExistence type="predicted"/>
<dbReference type="WBParaSite" id="ES5_v2.g25245.t1">
    <property type="protein sequence ID" value="ES5_v2.g25245.t1"/>
    <property type="gene ID" value="ES5_v2.g25245"/>
</dbReference>